<dbReference type="VEuPathDB" id="TriTrypDB:TcBrA4_0018430"/>
<dbReference type="VEuPathDB" id="TriTrypDB:TcCLB.508293.80"/>
<dbReference type="VEuPathDB" id="TriTrypDB:TCDM_10072"/>
<keyword evidence="2" id="KW-1133">Transmembrane helix</keyword>
<dbReference type="VEuPathDB" id="TriTrypDB:TcCLB.508389.50"/>
<dbReference type="VEuPathDB" id="TriTrypDB:TcCLB.509287.220"/>
<feature type="region of interest" description="Disordered" evidence="1">
    <location>
        <begin position="247"/>
        <end position="446"/>
    </location>
</feature>
<dbReference type="VEuPathDB" id="TriTrypDB:C3747_65g191"/>
<keyword evidence="2" id="KW-0812">Transmembrane</keyword>
<dbReference type="VEuPathDB" id="TriTrypDB:ECC02_011843"/>
<comment type="caution">
    <text evidence="3">The sequence shown here is derived from an EMBL/GenBank/DDBJ whole genome shotgun (WGS) entry which is preliminary data.</text>
</comment>
<organism evidence="3 4">
    <name type="scientific">Trypanosoma cruzi</name>
    <dbReference type="NCBI Taxonomy" id="5693"/>
    <lineage>
        <taxon>Eukaryota</taxon>
        <taxon>Discoba</taxon>
        <taxon>Euglenozoa</taxon>
        <taxon>Kinetoplastea</taxon>
        <taxon>Metakinetoplastina</taxon>
        <taxon>Trypanosomatida</taxon>
        <taxon>Trypanosomatidae</taxon>
        <taxon>Trypanosoma</taxon>
        <taxon>Schizotrypanum</taxon>
    </lineage>
</organism>
<feature type="compositionally biased region" description="Low complexity" evidence="1">
    <location>
        <begin position="252"/>
        <end position="278"/>
    </location>
</feature>
<dbReference type="VEuPathDB" id="TriTrypDB:TcCLB.506789.11"/>
<dbReference type="VEuPathDB" id="TriTrypDB:TcCLB.508389.154"/>
<dbReference type="VEuPathDB" id="TriTrypDB:BCY84_17177"/>
<feature type="transmembrane region" description="Helical" evidence="2">
    <location>
        <begin position="119"/>
        <end position="140"/>
    </location>
</feature>
<dbReference type="AlphaFoldDB" id="A0A2V2WQE8"/>
<name>A0A2V2WQE8_TRYCR</name>
<dbReference type="VEuPathDB" id="TriTrypDB:TCDM_11626"/>
<dbReference type="VEuPathDB" id="TriTrypDB:TcCL_NonESM03736"/>
<dbReference type="VEuPathDB" id="TriTrypDB:TcCL_ESM08704"/>
<dbReference type="VEuPathDB" id="TriTrypDB:C4B63_29g69"/>
<dbReference type="VEuPathDB" id="TriTrypDB:TcCL_NonESM11598"/>
<evidence type="ECO:0000256" key="1">
    <source>
        <dbReference type="SAM" id="MobiDB-lite"/>
    </source>
</evidence>
<dbReference type="EMBL" id="PRFC01000065">
    <property type="protein sequence ID" value="PWV10850.1"/>
    <property type="molecule type" value="Genomic_DNA"/>
</dbReference>
<feature type="compositionally biased region" description="Basic and acidic residues" evidence="1">
    <location>
        <begin position="432"/>
        <end position="446"/>
    </location>
</feature>
<dbReference type="VEuPathDB" id="TriTrypDB:TcCLB.506781.39"/>
<proteinExistence type="predicted"/>
<accession>A0A2V2WQE8</accession>
<reference evidence="3 4" key="1">
    <citation type="journal article" date="2018" name="Microb. Genom.">
        <title>Expanding an expanded genome: long-read sequencing of Trypanosoma cruzi.</title>
        <authorList>
            <person name="Berna L."/>
            <person name="Rodriguez M."/>
            <person name="Chiribao M.L."/>
            <person name="Parodi-Talice A."/>
            <person name="Pita S."/>
            <person name="Rijo G."/>
            <person name="Alvarez-Valin F."/>
            <person name="Robello C."/>
        </authorList>
    </citation>
    <scope>NUCLEOTIDE SEQUENCE [LARGE SCALE GENOMIC DNA]</scope>
    <source>
        <strain evidence="3 4">TCC</strain>
    </source>
</reference>
<dbReference type="VEuPathDB" id="TriTrypDB:TcCLB.508123.10"/>
<dbReference type="VEuPathDB" id="TriTrypDB:TCSYLVIO_002084"/>
<dbReference type="VEuPathDB" id="TriTrypDB:Tc_MARK_7403"/>
<feature type="compositionally biased region" description="Gly residues" evidence="1">
    <location>
        <begin position="300"/>
        <end position="318"/>
    </location>
</feature>
<dbReference type="VEuPathDB" id="TriTrypDB:C4B63_64g54"/>
<dbReference type="VEuPathDB" id="TriTrypDB:BCY84_04328"/>
<dbReference type="VEuPathDB" id="TriTrypDB:ECC02_011900"/>
<feature type="compositionally biased region" description="Low complexity" evidence="1">
    <location>
        <begin position="350"/>
        <end position="373"/>
    </location>
</feature>
<protein>
    <submittedName>
        <fullName evidence="3">Mucin-associated surface protein (MASP)</fullName>
    </submittedName>
</protein>
<dbReference type="VEuPathDB" id="TriTrypDB:TcCLB.511117.50"/>
<sequence>MRASTQPRGNVCVHSGPMYKVRAIMMIVFFAFFASAALLCAPCCATSVTLNIHPKHTHTHDKHTTVCVDTLLRIEACALEPYCAAPFCVFLLFYFIAACLLLFFLVFCAFLYLQRIVSFFTFIGLIFLMKCVLLLLLVYFTVPCLLLLSLCVDGELFCAEGCTQVTGVMAMTMAGRVLLVCALCVLWCVAGGVYARDVDTNALGGCMASGVLGENGSHMPDGCNKTAITAPLRSVLPITAVEASAGTDNTVATTNNSHSSRTSNAASSPDGGSDAGVSSGSGGSSGTPTGDQGTGDVSSDGGGGAGVSGDGSTGGHGTGSIFLAPPPAPPVAPAGPAVVLPSDAPPGVNSSAGSSDGTAGSSGTNSSNTTGEYSTEDQSPAAAAPTNDSSLPEGQVGTTSGTGHKRKEEEEEEEEENEKQQQSDETQVQQHQQHEHPAENGEESAKDKNALRTNATANTGDSDSSTAFSHTTSPLLPLLLVVVVLLLLRWWPRESEGERAVHRPHTLVLLFVCVSPCMDSRPHLTPRGTHNMCPLYICMHTHAGPLVLSSARHAPLPSCLAAWAEHRNCFCFYCIEWATSLSLPVCVFCFTGVMRVCVRWSSHASASCFVFLLLCCG</sequence>
<evidence type="ECO:0000256" key="2">
    <source>
        <dbReference type="SAM" id="Phobius"/>
    </source>
</evidence>
<gene>
    <name evidence="3" type="ORF">C3747_65g191</name>
</gene>
<dbReference type="VEuPathDB" id="TriTrypDB:Tc_MARK_10309"/>
<dbReference type="VEuPathDB" id="TriTrypDB:ECC02_006919"/>
<dbReference type="VEuPathDB" id="TriTrypDB:TCSYLVIO_006331"/>
<feature type="compositionally biased region" description="Polar residues" evidence="1">
    <location>
        <begin position="386"/>
        <end position="402"/>
    </location>
</feature>
<evidence type="ECO:0000313" key="3">
    <source>
        <dbReference type="EMBL" id="PWV10850.1"/>
    </source>
</evidence>
<dbReference type="Pfam" id="PF12446">
    <property type="entry name" value="DUF3682"/>
    <property type="match status" value="1"/>
</dbReference>
<feature type="compositionally biased region" description="Low complexity" evidence="1">
    <location>
        <begin position="286"/>
        <end position="299"/>
    </location>
</feature>
<dbReference type="VEuPathDB" id="TriTrypDB:TcG_13060"/>
<feature type="transmembrane region" description="Helical" evidence="2">
    <location>
        <begin position="89"/>
        <end position="112"/>
    </location>
</feature>
<evidence type="ECO:0000313" key="4">
    <source>
        <dbReference type="Proteomes" id="UP000246078"/>
    </source>
</evidence>
<feature type="compositionally biased region" description="Pro residues" evidence="1">
    <location>
        <begin position="324"/>
        <end position="333"/>
    </location>
</feature>
<dbReference type="Proteomes" id="UP000246078">
    <property type="component" value="Unassembled WGS sequence"/>
</dbReference>
<dbReference type="InterPro" id="IPR022152">
    <property type="entry name" value="DUF3682"/>
</dbReference>
<keyword evidence="2" id="KW-0472">Membrane</keyword>